<organism evidence="2 3">
    <name type="scientific">Manduca sexta</name>
    <name type="common">Tobacco hawkmoth</name>
    <name type="synonym">Tobacco hornworm</name>
    <dbReference type="NCBI Taxonomy" id="7130"/>
    <lineage>
        <taxon>Eukaryota</taxon>
        <taxon>Metazoa</taxon>
        <taxon>Ecdysozoa</taxon>
        <taxon>Arthropoda</taxon>
        <taxon>Hexapoda</taxon>
        <taxon>Insecta</taxon>
        <taxon>Pterygota</taxon>
        <taxon>Neoptera</taxon>
        <taxon>Endopterygota</taxon>
        <taxon>Lepidoptera</taxon>
        <taxon>Glossata</taxon>
        <taxon>Ditrysia</taxon>
        <taxon>Bombycoidea</taxon>
        <taxon>Sphingidae</taxon>
        <taxon>Sphinginae</taxon>
        <taxon>Sphingini</taxon>
        <taxon>Manduca</taxon>
    </lineage>
</organism>
<feature type="compositionally biased region" description="Basic and acidic residues" evidence="1">
    <location>
        <begin position="257"/>
        <end position="268"/>
    </location>
</feature>
<gene>
    <name evidence="2" type="ORF">O3G_MSEX015066</name>
</gene>
<evidence type="ECO:0000256" key="1">
    <source>
        <dbReference type="SAM" id="MobiDB-lite"/>
    </source>
</evidence>
<reference evidence="2" key="2">
    <citation type="submission" date="2020-12" db="EMBL/GenBank/DDBJ databases">
        <authorList>
            <person name="Kanost M."/>
        </authorList>
    </citation>
    <scope>NUCLEOTIDE SEQUENCE</scope>
</reference>
<feature type="region of interest" description="Disordered" evidence="1">
    <location>
        <begin position="257"/>
        <end position="285"/>
    </location>
</feature>
<keyword evidence="3" id="KW-1185">Reference proteome</keyword>
<name>A0A922D1I0_MANSE</name>
<dbReference type="Proteomes" id="UP000791440">
    <property type="component" value="Unassembled WGS sequence"/>
</dbReference>
<proteinExistence type="predicted"/>
<dbReference type="EMBL" id="JH669458">
    <property type="protein sequence ID" value="KAG6465306.1"/>
    <property type="molecule type" value="Genomic_DNA"/>
</dbReference>
<evidence type="ECO:0000313" key="2">
    <source>
        <dbReference type="EMBL" id="KAG6465306.1"/>
    </source>
</evidence>
<comment type="caution">
    <text evidence="2">The sequence shown here is derived from an EMBL/GenBank/DDBJ whole genome shotgun (WGS) entry which is preliminary data.</text>
</comment>
<sequence length="285" mass="34023">MNLWKELGKDCSKGNKRYRKQLIIKKAKNINRNVENRMKSVKHSYNVENKMKSPTYDAEYVDYDQNYEEENTEKYQNPDYGNFEKEEVVQEPEYITTKRQKPRSKPKINKETKIYKEDYEESVKDPTQNQYGNEKIFQEVDLRNTNDSYEDYVTPDKEDIFESEETTTKQKAFRQTIKKYTGRSHPKDYEDVKARTESLLYDEKEVRVNRTIDGSLRNAKTKKGKGTMIPTRHYYKMSSPDYYKKLPVIAEKYNFDEPIPEKDREPENLKPIGNPPAKINKKVRL</sequence>
<evidence type="ECO:0000313" key="3">
    <source>
        <dbReference type="Proteomes" id="UP000791440"/>
    </source>
</evidence>
<reference evidence="2" key="1">
    <citation type="journal article" date="2016" name="Insect Biochem. Mol. Biol.">
        <title>Multifaceted biological insights from a draft genome sequence of the tobacco hornworm moth, Manduca sexta.</title>
        <authorList>
            <person name="Kanost M.R."/>
            <person name="Arrese E.L."/>
            <person name="Cao X."/>
            <person name="Chen Y.R."/>
            <person name="Chellapilla S."/>
            <person name="Goldsmith M.R."/>
            <person name="Grosse-Wilde E."/>
            <person name="Heckel D.G."/>
            <person name="Herndon N."/>
            <person name="Jiang H."/>
            <person name="Papanicolaou A."/>
            <person name="Qu J."/>
            <person name="Soulages J.L."/>
            <person name="Vogel H."/>
            <person name="Walters J."/>
            <person name="Waterhouse R.M."/>
            <person name="Ahn S.J."/>
            <person name="Almeida F.C."/>
            <person name="An C."/>
            <person name="Aqrawi P."/>
            <person name="Bretschneider A."/>
            <person name="Bryant W.B."/>
            <person name="Bucks S."/>
            <person name="Chao H."/>
            <person name="Chevignon G."/>
            <person name="Christen J.M."/>
            <person name="Clarke D.F."/>
            <person name="Dittmer N.T."/>
            <person name="Ferguson L.C.F."/>
            <person name="Garavelou S."/>
            <person name="Gordon K.H.J."/>
            <person name="Gunaratna R.T."/>
            <person name="Han Y."/>
            <person name="Hauser F."/>
            <person name="He Y."/>
            <person name="Heidel-Fischer H."/>
            <person name="Hirsh A."/>
            <person name="Hu Y."/>
            <person name="Jiang H."/>
            <person name="Kalra D."/>
            <person name="Klinner C."/>
            <person name="Konig C."/>
            <person name="Kovar C."/>
            <person name="Kroll A.R."/>
            <person name="Kuwar S.S."/>
            <person name="Lee S.L."/>
            <person name="Lehman R."/>
            <person name="Li K."/>
            <person name="Li Z."/>
            <person name="Liang H."/>
            <person name="Lovelace S."/>
            <person name="Lu Z."/>
            <person name="Mansfield J.H."/>
            <person name="McCulloch K.J."/>
            <person name="Mathew T."/>
            <person name="Morton B."/>
            <person name="Muzny D.M."/>
            <person name="Neunemann D."/>
            <person name="Ongeri F."/>
            <person name="Pauchet Y."/>
            <person name="Pu L.L."/>
            <person name="Pyrousis I."/>
            <person name="Rao X.J."/>
            <person name="Redding A."/>
            <person name="Roesel C."/>
            <person name="Sanchez-Gracia A."/>
            <person name="Schaack S."/>
            <person name="Shukla A."/>
            <person name="Tetreau G."/>
            <person name="Wang Y."/>
            <person name="Xiong G.H."/>
            <person name="Traut W."/>
            <person name="Walsh T.K."/>
            <person name="Worley K.C."/>
            <person name="Wu D."/>
            <person name="Wu W."/>
            <person name="Wu Y.Q."/>
            <person name="Zhang X."/>
            <person name="Zou Z."/>
            <person name="Zucker H."/>
            <person name="Briscoe A.D."/>
            <person name="Burmester T."/>
            <person name="Clem R.J."/>
            <person name="Feyereisen R."/>
            <person name="Grimmelikhuijzen C.J.P."/>
            <person name="Hamodrakas S.J."/>
            <person name="Hansson B.S."/>
            <person name="Huguet E."/>
            <person name="Jermiin L.S."/>
            <person name="Lan Q."/>
            <person name="Lehman H.K."/>
            <person name="Lorenzen M."/>
            <person name="Merzendorfer H."/>
            <person name="Michalopoulos I."/>
            <person name="Morton D.B."/>
            <person name="Muthukrishnan S."/>
            <person name="Oakeshott J.G."/>
            <person name="Palmer W."/>
            <person name="Park Y."/>
            <person name="Passarelli A.L."/>
            <person name="Rozas J."/>
            <person name="Schwartz L.M."/>
            <person name="Smith W."/>
            <person name="Southgate A."/>
            <person name="Vilcinskas A."/>
            <person name="Vogt R."/>
            <person name="Wang P."/>
            <person name="Werren J."/>
            <person name="Yu X.Q."/>
            <person name="Zhou J.J."/>
            <person name="Brown S.J."/>
            <person name="Scherer S.E."/>
            <person name="Richards S."/>
            <person name="Blissard G.W."/>
        </authorList>
    </citation>
    <scope>NUCLEOTIDE SEQUENCE</scope>
</reference>
<dbReference type="AlphaFoldDB" id="A0A922D1I0"/>
<accession>A0A922D1I0</accession>
<protein>
    <submittedName>
        <fullName evidence="2">Uncharacterized protein</fullName>
    </submittedName>
</protein>